<keyword evidence="4" id="KW-1003">Cell membrane</keyword>
<dbReference type="FunFam" id="1.10.287.130:FF:000003">
    <property type="entry name" value="Histidine kinase"/>
    <property type="match status" value="1"/>
</dbReference>
<dbReference type="PANTHER" id="PTHR43304:SF1">
    <property type="entry name" value="PAC DOMAIN-CONTAINING PROTEIN"/>
    <property type="match status" value="1"/>
</dbReference>
<feature type="domain" description="Histidine kinase" evidence="14">
    <location>
        <begin position="1632"/>
        <end position="1854"/>
    </location>
</feature>
<evidence type="ECO:0000256" key="6">
    <source>
        <dbReference type="ARBA" id="ARBA00022679"/>
    </source>
</evidence>
<dbReference type="InterPro" id="IPR005467">
    <property type="entry name" value="His_kinase_dom"/>
</dbReference>
<feature type="domain" description="PAC" evidence="17">
    <location>
        <begin position="929"/>
        <end position="981"/>
    </location>
</feature>
<evidence type="ECO:0000313" key="18">
    <source>
        <dbReference type="EMBL" id="MCK8141017.1"/>
    </source>
</evidence>
<dbReference type="Pfam" id="PF08448">
    <property type="entry name" value="PAS_4"/>
    <property type="match status" value="1"/>
</dbReference>
<feature type="domain" description="PAS" evidence="16">
    <location>
        <begin position="1481"/>
        <end position="1525"/>
    </location>
</feature>
<feature type="domain" description="PAS" evidence="16">
    <location>
        <begin position="52"/>
        <end position="94"/>
    </location>
</feature>
<dbReference type="SUPFAM" id="SSF55785">
    <property type="entry name" value="PYP-like sensor domain (PAS domain)"/>
    <property type="match status" value="11"/>
</dbReference>
<feature type="domain" description="PAS" evidence="16">
    <location>
        <begin position="417"/>
        <end position="487"/>
    </location>
</feature>
<dbReference type="FunFam" id="3.30.565.10:FF:000010">
    <property type="entry name" value="Sensor histidine kinase RcsC"/>
    <property type="match status" value="1"/>
</dbReference>
<feature type="domain" description="PAS" evidence="16">
    <location>
        <begin position="856"/>
        <end position="926"/>
    </location>
</feature>
<keyword evidence="9" id="KW-0418">Kinase</keyword>
<dbReference type="SMART" id="SM00091">
    <property type="entry name" value="PAS"/>
    <property type="match status" value="10"/>
</dbReference>
<name>A0A9X1XPL6_9FLAO</name>
<dbReference type="SUPFAM" id="SSF52172">
    <property type="entry name" value="CheY-like"/>
    <property type="match status" value="1"/>
</dbReference>
<keyword evidence="10" id="KW-0067">ATP-binding</keyword>
<keyword evidence="7" id="KW-0812">Transmembrane</keyword>
<feature type="domain" description="PAC" evidence="17">
    <location>
        <begin position="228"/>
        <end position="280"/>
    </location>
</feature>
<dbReference type="CDD" id="cd16922">
    <property type="entry name" value="HATPase_EvgS-ArcB-TorS-like"/>
    <property type="match status" value="1"/>
</dbReference>
<dbReference type="CDD" id="cd00082">
    <property type="entry name" value="HisKA"/>
    <property type="match status" value="1"/>
</dbReference>
<dbReference type="PRINTS" id="PR00344">
    <property type="entry name" value="BCTRLSENSOR"/>
</dbReference>
<dbReference type="Pfam" id="PF13185">
    <property type="entry name" value="GAF_2"/>
    <property type="match status" value="1"/>
</dbReference>
<dbReference type="CDD" id="cd00130">
    <property type="entry name" value="PAS"/>
    <property type="match status" value="10"/>
</dbReference>
<dbReference type="SMART" id="SM00448">
    <property type="entry name" value="REC"/>
    <property type="match status" value="1"/>
</dbReference>
<dbReference type="Pfam" id="PF00072">
    <property type="entry name" value="Response_reg"/>
    <property type="match status" value="1"/>
</dbReference>
<dbReference type="InterPro" id="IPR013767">
    <property type="entry name" value="PAS_fold"/>
</dbReference>
<comment type="caution">
    <text evidence="18">The sequence shown here is derived from an EMBL/GenBank/DDBJ whole genome shotgun (WGS) entry which is preliminary data.</text>
</comment>
<dbReference type="Pfam" id="PF02518">
    <property type="entry name" value="HATPase_c"/>
    <property type="match status" value="1"/>
</dbReference>
<comment type="subcellular location">
    <subcellularLocation>
        <location evidence="2">Cell membrane</location>
        <topology evidence="2">Multi-pass membrane protein</topology>
    </subcellularLocation>
</comment>
<dbReference type="CDD" id="cd17546">
    <property type="entry name" value="REC_hyHK_CKI1_RcsC-like"/>
    <property type="match status" value="1"/>
</dbReference>
<evidence type="ECO:0000256" key="3">
    <source>
        <dbReference type="ARBA" id="ARBA00012438"/>
    </source>
</evidence>
<dbReference type="InterPro" id="IPR001610">
    <property type="entry name" value="PAC"/>
</dbReference>
<feature type="domain" description="PAS" evidence="16">
    <location>
        <begin position="297"/>
        <end position="340"/>
    </location>
</feature>
<dbReference type="SMART" id="SM00086">
    <property type="entry name" value="PAC"/>
    <property type="match status" value="11"/>
</dbReference>
<dbReference type="GO" id="GO:0006355">
    <property type="term" value="P:regulation of DNA-templated transcription"/>
    <property type="evidence" value="ECO:0007669"/>
    <property type="project" value="InterPro"/>
</dbReference>
<dbReference type="SUPFAM" id="SSF55874">
    <property type="entry name" value="ATPase domain of HSP90 chaperone/DNA topoisomerase II/histidine kinase"/>
    <property type="match status" value="1"/>
</dbReference>
<dbReference type="Proteomes" id="UP001139260">
    <property type="component" value="Unassembled WGS sequence"/>
</dbReference>
<dbReference type="EMBL" id="JALNUB010000002">
    <property type="protein sequence ID" value="MCK8141017.1"/>
    <property type="molecule type" value="Genomic_DNA"/>
</dbReference>
<reference evidence="18" key="1">
    <citation type="submission" date="2022-04" db="EMBL/GenBank/DDBJ databases">
        <title>Flavobacterium pygoscelis sp. nov. isolated from Chinstrap chick (Pygoscelis antarcticus).</title>
        <authorList>
            <person name="Irgang R."/>
            <person name="Poblete-Morales M."/>
            <person name="Avendano-Herrera R."/>
        </authorList>
    </citation>
    <scope>NUCLEOTIDE SEQUENCE</scope>
    <source>
        <strain evidence="18">I-SCBP12n</strain>
    </source>
</reference>
<dbReference type="RefSeq" id="WP_248427618.1">
    <property type="nucleotide sequence ID" value="NZ_JALNUB010000002.1"/>
</dbReference>
<dbReference type="EC" id="2.7.13.3" evidence="3"/>
<evidence type="ECO:0000256" key="12">
    <source>
        <dbReference type="ARBA" id="ARBA00023136"/>
    </source>
</evidence>
<dbReference type="PROSITE" id="PS50113">
    <property type="entry name" value="PAC"/>
    <property type="match status" value="4"/>
</dbReference>
<feature type="domain" description="PAS" evidence="16">
    <location>
        <begin position="1105"/>
        <end position="1179"/>
    </location>
</feature>
<dbReference type="Pfam" id="PF08447">
    <property type="entry name" value="PAS_3"/>
    <property type="match status" value="5"/>
</dbReference>
<dbReference type="PROSITE" id="PS50110">
    <property type="entry name" value="RESPONSE_REGULATORY"/>
    <property type="match status" value="1"/>
</dbReference>
<feature type="domain" description="PAS" evidence="16">
    <location>
        <begin position="982"/>
        <end position="1052"/>
    </location>
</feature>
<evidence type="ECO:0000256" key="10">
    <source>
        <dbReference type="ARBA" id="ARBA00022840"/>
    </source>
</evidence>
<dbReference type="InterPro" id="IPR000700">
    <property type="entry name" value="PAS-assoc_C"/>
</dbReference>
<dbReference type="InterPro" id="IPR013656">
    <property type="entry name" value="PAS_4"/>
</dbReference>
<dbReference type="Gene3D" id="3.40.50.2300">
    <property type="match status" value="1"/>
</dbReference>
<evidence type="ECO:0000256" key="11">
    <source>
        <dbReference type="ARBA" id="ARBA00022989"/>
    </source>
</evidence>
<dbReference type="Gene3D" id="3.30.450.40">
    <property type="match status" value="1"/>
</dbReference>
<feature type="domain" description="PAC" evidence="17">
    <location>
        <begin position="1561"/>
        <end position="1614"/>
    </location>
</feature>
<evidence type="ECO:0000256" key="1">
    <source>
        <dbReference type="ARBA" id="ARBA00000085"/>
    </source>
</evidence>
<comment type="catalytic activity">
    <reaction evidence="1">
        <text>ATP + protein L-histidine = ADP + protein N-phospho-L-histidine.</text>
        <dbReference type="EC" id="2.7.13.3"/>
    </reaction>
</comment>
<dbReference type="InterPro" id="IPR029016">
    <property type="entry name" value="GAF-like_dom_sf"/>
</dbReference>
<keyword evidence="19" id="KW-1185">Reference proteome</keyword>
<evidence type="ECO:0000256" key="8">
    <source>
        <dbReference type="ARBA" id="ARBA00022741"/>
    </source>
</evidence>
<dbReference type="InterPro" id="IPR004358">
    <property type="entry name" value="Sig_transdc_His_kin-like_C"/>
</dbReference>
<evidence type="ECO:0000259" key="14">
    <source>
        <dbReference type="PROSITE" id="PS50109"/>
    </source>
</evidence>
<dbReference type="SMART" id="SM00388">
    <property type="entry name" value="HisKA"/>
    <property type="match status" value="1"/>
</dbReference>
<dbReference type="SUPFAM" id="SSF55781">
    <property type="entry name" value="GAF domain-like"/>
    <property type="match status" value="1"/>
</dbReference>
<dbReference type="Gene3D" id="1.10.287.130">
    <property type="match status" value="1"/>
</dbReference>
<evidence type="ECO:0000259" key="16">
    <source>
        <dbReference type="PROSITE" id="PS50112"/>
    </source>
</evidence>
<keyword evidence="8" id="KW-0547">Nucleotide-binding</keyword>
<dbReference type="InterPro" id="IPR036097">
    <property type="entry name" value="HisK_dim/P_sf"/>
</dbReference>
<evidence type="ECO:0000256" key="9">
    <source>
        <dbReference type="ARBA" id="ARBA00022777"/>
    </source>
</evidence>
<dbReference type="GO" id="GO:0005524">
    <property type="term" value="F:ATP binding"/>
    <property type="evidence" value="ECO:0007669"/>
    <property type="project" value="UniProtKB-KW"/>
</dbReference>
<dbReference type="InterPro" id="IPR003661">
    <property type="entry name" value="HisK_dim/P_dom"/>
</dbReference>
<dbReference type="Pfam" id="PF00989">
    <property type="entry name" value="PAS"/>
    <property type="match status" value="2"/>
</dbReference>
<gene>
    <name evidence="18" type="ORF">MW871_03845</name>
</gene>
<dbReference type="InterPro" id="IPR001789">
    <property type="entry name" value="Sig_transdc_resp-reg_receiver"/>
</dbReference>
<evidence type="ECO:0000313" key="19">
    <source>
        <dbReference type="Proteomes" id="UP001139260"/>
    </source>
</evidence>
<keyword evidence="11" id="KW-1133">Transmembrane helix</keyword>
<dbReference type="InterPro" id="IPR003018">
    <property type="entry name" value="GAF"/>
</dbReference>
<feature type="domain" description="PAC" evidence="17">
    <location>
        <begin position="1183"/>
        <end position="1235"/>
    </location>
</feature>
<evidence type="ECO:0000259" key="15">
    <source>
        <dbReference type="PROSITE" id="PS50110"/>
    </source>
</evidence>
<feature type="domain" description="PAS" evidence="16">
    <location>
        <begin position="1236"/>
        <end position="1306"/>
    </location>
</feature>
<dbReference type="InterPro" id="IPR035965">
    <property type="entry name" value="PAS-like_dom_sf"/>
</dbReference>
<evidence type="ECO:0000256" key="7">
    <source>
        <dbReference type="ARBA" id="ARBA00022692"/>
    </source>
</evidence>
<dbReference type="InterPro" id="IPR003594">
    <property type="entry name" value="HATPase_dom"/>
</dbReference>
<dbReference type="InterPro" id="IPR011006">
    <property type="entry name" value="CheY-like_superfamily"/>
</dbReference>
<keyword evidence="6" id="KW-0808">Transferase</keyword>
<sequence length="2004" mass="229009">MNNDEPTYNDLLDLIRNKDLEINRLLKKEQSFLNFDFYQKGSQDLVCIAGFDGFIKETNLAFLKTLGYSLEEILSNPLQNFIHPDDRYKTNEELVLLSKFQSSIYFENRYIKKNGDIVTIEWTITLSPTQEFVYGIGKDISEIKKSQLHLLSNQKLLSDAQKIAKIGSWELDMQDQKMIWSQELYVLYEIETFSDQNLFEEFTSIYSEQNKKYFFNKIEQSLINKLPFEVEKKVTLSNGNKKWFRSIVTPLIDKEGLVIALRGNTQDITEKKSAQKAIKSQEKALTDFKLKLFEQESNAKFKNYIANAPDGVFVIDNERNYLEVNEAAIQLTGYSKEELLKMKFGELSFSNDLDHSIAKFQLLKNTGMMKGEERIRRKNGEQIWCFLDVVKLSETLYLGFFKNITEKKNTEKKIEQNEKRFRALVEYNDGIIAILDKDLNTIFRSSSSERITGYSDGEFKIIKNSDYFHPDYLDYVKKNIEKSLENPGIPIPILVQIKHKNGHYIWLQGVLNNRILDPNVGGIILNLKEVTEAKIAHDTIVSEKEKFDKIAATSPGLIYSMRQTADGALHYSYASNAIQDIYGFSFEEIKNDANKIFKLIHPLDYEKVVSSIKETKLKLVPLKCEYRYFHPQKGLVWHDVNSLPVVEPEGTVICHGIVTDITQRISTKQKIIKANRLYSFISQMNQMIVRTVDQETLFREACKIAVALGKFKMVWIGLLDETNHQIVPIRMEGIDNDYFSKIKTISIEDGPLGRGPAGRSIRENQYIVCNDIENDPMMLPWKEHALLCGYNSLMSVPIKKFGKTIGAFSFYADEKNFFDAEQIQLLVGATSDVAFALEIFEKELLRKKAEEEVLESEKRYHTLTVVSQVGIFRTDLAGATTYVNPYWCQVSGLSYEEAIGKDWFKAVHIEDRASLIEGWKNASSNQELSLSEFRFVRPDGSIAWVIGKAMPERNLKNKIIGYIGTVTDITERKLAEDAILEEKQLSEMIINNLPGIFYLYDEKGIISRWNKNFETVSGYNTEEIAKMKPVDFYDIDFKDKIQSRIKSLFEKNSPGIEIELFTKDKSKIPFYINSHCLEYKGKKRILGMGLDLSDIKKAEQKIKIANERYEMISAATNDAVFEVDLITGESWNNKRFVELLGFGSTNRTGVNNSIIWRSRVHPDDRERVTKKMDDSYASDVSLWSDEFRFQKADGTYGIFYDRGIISRDEEGRAIRLNGAMIEVTELKNIKEQLISSEDKYRSLVEQASDAIFINDISGDLLEVNDSACQMLGYTNQELCCKNIKELYTNKELKARPILFEELLNGKRTLLERTMLRKDGTLIDVEITAKMIADGRIVAIVRNITERKKINDDFKKMNKKMEAILGAIPDLLFEVDLNGEIYNYHSRRNDLLAMPAQFFLGKKFKDILPLDAANICLSAINEAYEKGFSAGKQYTLQLKSGLHWFELSVAPMKENFNDETHFICLCRDITTAKESDSALFKSEERYRGLLNNLDAGIVVHAADTSVVVANKKAAELLGLRDDQIIGISAFDSTWKFLNEDKTVMELDNFPVSQIIRNKEPLKNFTLGVTRSNTQDLIWLLVNGYPDVDHYGNIIEIVVSFLDITEQKVLEMELLNAKELAESANKAKSDFLANMSHEIRTPLNGIIGFTHLLVKSDLKKNQAEYMNTVNESAISLMEIVNDVLDFSKIESGKLELNIEKVNLNKLATQIINLFKFQANQKRVALILSIDKTIPNYILADSIRLKQILVNLLSNAIKFTSFGEIHLDINEIPSDEKKYTTIKFSVKDTGVGIKMANNEKIFQSFVQEDNSTNRKFGGTGLGLAISNQLAGLMDSKLQLISKYGDGSDFFFIVKFKKVKNKDTSQLVPKLVPIISDEPTTILDGIKVLIVEDNKINMLLAKTLVKRIISNCTIFEAYDGNEAVEIYKKEKPDVILMDIQMPNKNGYEATQEIRELKDSENIPIIAITAGILVGDKEKCLVAGMNDYLPKPIIKLDLEKVLCKWLKKS</sequence>
<dbReference type="GO" id="GO:0005886">
    <property type="term" value="C:plasma membrane"/>
    <property type="evidence" value="ECO:0007669"/>
    <property type="project" value="UniProtKB-SubCell"/>
</dbReference>
<evidence type="ECO:0000259" key="17">
    <source>
        <dbReference type="PROSITE" id="PS50113"/>
    </source>
</evidence>
<dbReference type="InterPro" id="IPR036890">
    <property type="entry name" value="HATPase_C_sf"/>
</dbReference>
<feature type="domain" description="PAS" evidence="16">
    <location>
        <begin position="543"/>
        <end position="615"/>
    </location>
</feature>
<dbReference type="InterPro" id="IPR000014">
    <property type="entry name" value="PAS"/>
</dbReference>
<dbReference type="Gene3D" id="3.30.565.10">
    <property type="entry name" value="Histidine kinase-like ATPase, C-terminal domain"/>
    <property type="match status" value="1"/>
</dbReference>
<dbReference type="PROSITE" id="PS50109">
    <property type="entry name" value="HIS_KIN"/>
    <property type="match status" value="1"/>
</dbReference>
<dbReference type="GO" id="GO:0000155">
    <property type="term" value="F:phosphorelay sensor kinase activity"/>
    <property type="evidence" value="ECO:0007669"/>
    <property type="project" value="InterPro"/>
</dbReference>
<dbReference type="Pfam" id="PF13426">
    <property type="entry name" value="PAS_9"/>
    <property type="match status" value="2"/>
</dbReference>
<dbReference type="NCBIfam" id="TIGR00229">
    <property type="entry name" value="sensory_box"/>
    <property type="match status" value="7"/>
</dbReference>
<dbReference type="PROSITE" id="PS50112">
    <property type="entry name" value="PAS"/>
    <property type="match status" value="9"/>
</dbReference>
<dbReference type="PANTHER" id="PTHR43304">
    <property type="entry name" value="PHYTOCHROME-LIKE PROTEIN CPH1"/>
    <property type="match status" value="1"/>
</dbReference>
<accession>A0A9X1XPL6</accession>
<dbReference type="SUPFAM" id="SSF47384">
    <property type="entry name" value="Homodimeric domain of signal transducing histidine kinase"/>
    <property type="match status" value="1"/>
</dbReference>
<evidence type="ECO:0000256" key="13">
    <source>
        <dbReference type="PROSITE-ProRule" id="PRU00169"/>
    </source>
</evidence>
<dbReference type="InterPro" id="IPR013655">
    <property type="entry name" value="PAS_fold_3"/>
</dbReference>
<dbReference type="Gene3D" id="3.30.450.20">
    <property type="entry name" value="PAS domain"/>
    <property type="match status" value="11"/>
</dbReference>
<dbReference type="Pfam" id="PF00512">
    <property type="entry name" value="HisKA"/>
    <property type="match status" value="1"/>
</dbReference>
<feature type="domain" description="Response regulatory" evidence="15">
    <location>
        <begin position="1883"/>
        <end position="2001"/>
    </location>
</feature>
<dbReference type="SMART" id="SM00387">
    <property type="entry name" value="HATPase_c"/>
    <property type="match status" value="1"/>
</dbReference>
<protein>
    <recommendedName>
        <fullName evidence="3">histidine kinase</fullName>
        <ecNumber evidence="3">2.7.13.3</ecNumber>
    </recommendedName>
</protein>
<evidence type="ECO:0000256" key="4">
    <source>
        <dbReference type="ARBA" id="ARBA00022475"/>
    </source>
</evidence>
<proteinExistence type="predicted"/>
<keyword evidence="5 13" id="KW-0597">Phosphoprotein</keyword>
<feature type="modified residue" description="4-aspartylphosphate" evidence="13">
    <location>
        <position position="1934"/>
    </location>
</feature>
<dbReference type="InterPro" id="IPR052162">
    <property type="entry name" value="Sensor_kinase/Photoreceptor"/>
</dbReference>
<organism evidence="18 19">
    <name type="scientific">Flavobacterium pygoscelis</name>
    <dbReference type="NCBI Taxonomy" id="2893176"/>
    <lineage>
        <taxon>Bacteria</taxon>
        <taxon>Pseudomonadati</taxon>
        <taxon>Bacteroidota</taxon>
        <taxon>Flavobacteriia</taxon>
        <taxon>Flavobacteriales</taxon>
        <taxon>Flavobacteriaceae</taxon>
        <taxon>Flavobacterium</taxon>
    </lineage>
</organism>
<evidence type="ECO:0000256" key="2">
    <source>
        <dbReference type="ARBA" id="ARBA00004651"/>
    </source>
</evidence>
<evidence type="ECO:0000256" key="5">
    <source>
        <dbReference type="ARBA" id="ARBA00022553"/>
    </source>
</evidence>
<keyword evidence="12" id="KW-0472">Membrane</keyword>